<evidence type="ECO:0000313" key="2">
    <source>
        <dbReference type="EMBL" id="KLL13098.1"/>
    </source>
</evidence>
<sequence>MKTLIVAPRRVRRSTSARVSSRVSGTGGQEKEGVPLRIRCAVGSPSVITRTTGSESGCRDSSRPASIRACWRFVPWTTSESRPASSTGRSSRA</sequence>
<dbReference type="Proteomes" id="UP000035425">
    <property type="component" value="Unassembled WGS sequence"/>
</dbReference>
<evidence type="ECO:0008006" key="4">
    <source>
        <dbReference type="Google" id="ProtNLM"/>
    </source>
</evidence>
<keyword evidence="3" id="KW-1185">Reference proteome</keyword>
<gene>
    <name evidence="2" type="ORF">FrCorBMG51_00840</name>
</gene>
<accession>A0ABR5F8X4</accession>
<evidence type="ECO:0000256" key="1">
    <source>
        <dbReference type="SAM" id="MobiDB-lite"/>
    </source>
</evidence>
<reference evidence="2 3" key="1">
    <citation type="submission" date="2014-12" db="EMBL/GenBank/DDBJ databases">
        <title>Frankia sp. BMG5.1 draft genome.</title>
        <authorList>
            <person name="Gtari M."/>
            <person name="Ghodhbane-Gtari F."/>
            <person name="Nouioui I."/>
            <person name="Ktari A."/>
            <person name="Hezbri K."/>
            <person name="Mimouni W."/>
            <person name="Sbissi I."/>
            <person name="Ayari A."/>
            <person name="Yamanaka T."/>
            <person name="Normand P."/>
            <person name="Tisa L.S."/>
            <person name="Boudabous A."/>
        </authorList>
    </citation>
    <scope>NUCLEOTIDE SEQUENCE [LARGE SCALE GENOMIC DNA]</scope>
    <source>
        <strain evidence="2 3">BMG5.1</strain>
    </source>
</reference>
<protein>
    <recommendedName>
        <fullName evidence="4">Chromosomal replication initiator protein</fullName>
    </recommendedName>
</protein>
<dbReference type="EMBL" id="JWIO01000001">
    <property type="protein sequence ID" value="KLL13098.1"/>
    <property type="molecule type" value="Genomic_DNA"/>
</dbReference>
<comment type="caution">
    <text evidence="2">The sequence shown here is derived from an EMBL/GenBank/DDBJ whole genome shotgun (WGS) entry which is preliminary data.</text>
</comment>
<name>A0ABR5F8X4_9ACTN</name>
<evidence type="ECO:0000313" key="3">
    <source>
        <dbReference type="Proteomes" id="UP000035425"/>
    </source>
</evidence>
<organism evidence="2 3">
    <name type="scientific">Protofrankia coriariae</name>
    <dbReference type="NCBI Taxonomy" id="1562887"/>
    <lineage>
        <taxon>Bacteria</taxon>
        <taxon>Bacillati</taxon>
        <taxon>Actinomycetota</taxon>
        <taxon>Actinomycetes</taxon>
        <taxon>Frankiales</taxon>
        <taxon>Frankiaceae</taxon>
        <taxon>Protofrankia</taxon>
    </lineage>
</organism>
<proteinExistence type="predicted"/>
<feature type="region of interest" description="Disordered" evidence="1">
    <location>
        <begin position="1"/>
        <end position="34"/>
    </location>
</feature>